<dbReference type="InterPro" id="IPR004843">
    <property type="entry name" value="Calcineurin-like_PHP"/>
</dbReference>
<evidence type="ECO:0000313" key="2">
    <source>
        <dbReference type="EMBL" id="GKT19060.1"/>
    </source>
</evidence>
<feature type="domain" description="Calcineurin-like phosphoesterase" evidence="1">
    <location>
        <begin position="9"/>
        <end position="89"/>
    </location>
</feature>
<dbReference type="Pfam" id="PF00149">
    <property type="entry name" value="Metallophos"/>
    <property type="match status" value="1"/>
</dbReference>
<evidence type="ECO:0000313" key="3">
    <source>
        <dbReference type="Proteomes" id="UP001057375"/>
    </source>
</evidence>
<proteinExistence type="predicted"/>
<dbReference type="InterPro" id="IPR029052">
    <property type="entry name" value="Metallo-depent_PP-like"/>
</dbReference>
<name>A0ABQ5JVV7_9EUKA</name>
<organism evidence="2 3">
    <name type="scientific">Aduncisulcus paluster</name>
    <dbReference type="NCBI Taxonomy" id="2918883"/>
    <lineage>
        <taxon>Eukaryota</taxon>
        <taxon>Metamonada</taxon>
        <taxon>Carpediemonas-like organisms</taxon>
        <taxon>Aduncisulcus</taxon>
    </lineage>
</organism>
<dbReference type="Proteomes" id="UP001057375">
    <property type="component" value="Unassembled WGS sequence"/>
</dbReference>
<protein>
    <submittedName>
        <fullName evidence="2">Nuclease SbcCD subunit D like protein</fullName>
    </submittedName>
</protein>
<dbReference type="InterPro" id="IPR004593">
    <property type="entry name" value="SbcD"/>
</dbReference>
<dbReference type="InterPro" id="IPR050535">
    <property type="entry name" value="DNA_Repair-Maintenance_Comp"/>
</dbReference>
<dbReference type="EMBL" id="BQXS01006302">
    <property type="protein sequence ID" value="GKT19060.1"/>
    <property type="molecule type" value="Genomic_DNA"/>
</dbReference>
<reference evidence="2" key="1">
    <citation type="submission" date="2022-03" db="EMBL/GenBank/DDBJ databases">
        <title>Draft genome sequence of Aduncisulcus paluster, a free-living microaerophilic Fornicata.</title>
        <authorList>
            <person name="Yuyama I."/>
            <person name="Kume K."/>
            <person name="Tamura T."/>
            <person name="Inagaki Y."/>
            <person name="Hashimoto T."/>
        </authorList>
    </citation>
    <scope>NUCLEOTIDE SEQUENCE</scope>
    <source>
        <strain evidence="2">NY0171</strain>
    </source>
</reference>
<comment type="caution">
    <text evidence="2">The sequence shown here is derived from an EMBL/GenBank/DDBJ whole genome shotgun (WGS) entry which is preliminary data.</text>
</comment>
<dbReference type="SUPFAM" id="SSF56300">
    <property type="entry name" value="Metallo-dependent phosphatases"/>
    <property type="match status" value="1"/>
</dbReference>
<dbReference type="Gene3D" id="3.60.21.10">
    <property type="match status" value="1"/>
</dbReference>
<feature type="non-terminal residue" evidence="2">
    <location>
        <position position="139"/>
    </location>
</feature>
<evidence type="ECO:0000259" key="1">
    <source>
        <dbReference type="Pfam" id="PF00149"/>
    </source>
</evidence>
<keyword evidence="3" id="KW-1185">Reference proteome</keyword>
<dbReference type="PANTHER" id="PTHR30337:SF0">
    <property type="entry name" value="NUCLEASE SBCCD SUBUNIT D"/>
    <property type="match status" value="1"/>
</dbReference>
<accession>A0ABQ5JVV7</accession>
<dbReference type="PANTHER" id="PTHR30337">
    <property type="entry name" value="COMPONENT OF ATP-DEPENDENT DSDNA EXONUCLEASE"/>
    <property type="match status" value="1"/>
</dbReference>
<dbReference type="NCBIfam" id="TIGR00619">
    <property type="entry name" value="sbcd"/>
    <property type="match status" value="1"/>
</dbReference>
<gene>
    <name evidence="2" type="ORF">ADUPG1_004293</name>
</gene>
<sequence>MGKSREEEHFSFLSWLVETIKKENIDVLIVAGDIFDTGNPPNYALELYYNFLKQLYSIQNLYVIITAGNHDSISTLKASKQLLEAMNVYVVTSGESDENELISIYKENKLQGVICAVPFLRDSVVRKAISGQTVNEKES</sequence>